<evidence type="ECO:0000313" key="8">
    <source>
        <dbReference type="EMBL" id="MBT2988117.1"/>
    </source>
</evidence>
<dbReference type="SMART" id="SM00086">
    <property type="entry name" value="PAC"/>
    <property type="match status" value="1"/>
</dbReference>
<evidence type="ECO:0000256" key="1">
    <source>
        <dbReference type="ARBA" id="ARBA00001946"/>
    </source>
</evidence>
<dbReference type="SUPFAM" id="SSF158472">
    <property type="entry name" value="HAMP domain-like"/>
    <property type="match status" value="1"/>
</dbReference>
<dbReference type="CDD" id="cd01949">
    <property type="entry name" value="GGDEF"/>
    <property type="match status" value="1"/>
</dbReference>
<feature type="transmembrane region" description="Helical" evidence="2">
    <location>
        <begin position="25"/>
        <end position="43"/>
    </location>
</feature>
<dbReference type="PANTHER" id="PTHR44757">
    <property type="entry name" value="DIGUANYLATE CYCLASE DGCP"/>
    <property type="match status" value="1"/>
</dbReference>
<dbReference type="NCBIfam" id="TIGR00254">
    <property type="entry name" value="GGDEF"/>
    <property type="match status" value="1"/>
</dbReference>
<name>A0A944M7A5_9GAMM</name>
<dbReference type="Pfam" id="PF00563">
    <property type="entry name" value="EAL"/>
    <property type="match status" value="1"/>
</dbReference>
<proteinExistence type="predicted"/>
<dbReference type="PROSITE" id="PS50883">
    <property type="entry name" value="EAL"/>
    <property type="match status" value="1"/>
</dbReference>
<feature type="domain" description="EAL" evidence="5">
    <location>
        <begin position="575"/>
        <end position="828"/>
    </location>
</feature>
<reference evidence="8 9" key="1">
    <citation type="submission" date="2021-05" db="EMBL/GenBank/DDBJ databases">
        <title>Genetic and Functional Diversity in Clade A Lucinid endosymbionts from the Bahamas.</title>
        <authorList>
            <person name="Giani N.M."/>
            <person name="Engel A.S."/>
            <person name="Campbell B.J."/>
        </authorList>
    </citation>
    <scope>NUCLEOTIDE SEQUENCE [LARGE SCALE GENOMIC DNA]</scope>
    <source>
        <strain evidence="8">LUC16012Gg_MoonRockCtena</strain>
    </source>
</reference>
<dbReference type="PROSITE" id="PS50113">
    <property type="entry name" value="PAC"/>
    <property type="match status" value="1"/>
</dbReference>
<feature type="domain" description="PAS" evidence="3">
    <location>
        <begin position="275"/>
        <end position="320"/>
    </location>
</feature>
<dbReference type="InterPro" id="IPR000160">
    <property type="entry name" value="GGDEF_dom"/>
</dbReference>
<dbReference type="NCBIfam" id="TIGR00229">
    <property type="entry name" value="sensory_box"/>
    <property type="match status" value="1"/>
</dbReference>
<dbReference type="Gene3D" id="3.30.70.270">
    <property type="match status" value="1"/>
</dbReference>
<dbReference type="InterPro" id="IPR000014">
    <property type="entry name" value="PAS"/>
</dbReference>
<feature type="transmembrane region" description="Helical" evidence="2">
    <location>
        <begin position="177"/>
        <end position="199"/>
    </location>
</feature>
<dbReference type="Pfam" id="PF13426">
    <property type="entry name" value="PAS_9"/>
    <property type="match status" value="1"/>
</dbReference>
<dbReference type="GO" id="GO:0016020">
    <property type="term" value="C:membrane"/>
    <property type="evidence" value="ECO:0007669"/>
    <property type="project" value="InterPro"/>
</dbReference>
<dbReference type="SMART" id="SM00304">
    <property type="entry name" value="HAMP"/>
    <property type="match status" value="1"/>
</dbReference>
<evidence type="ECO:0000259" key="6">
    <source>
        <dbReference type="PROSITE" id="PS50885"/>
    </source>
</evidence>
<dbReference type="GO" id="GO:0003824">
    <property type="term" value="F:catalytic activity"/>
    <property type="evidence" value="ECO:0007669"/>
    <property type="project" value="UniProtKB-ARBA"/>
</dbReference>
<dbReference type="InterPro" id="IPR043128">
    <property type="entry name" value="Rev_trsase/Diguanyl_cyclase"/>
</dbReference>
<dbReference type="InterPro" id="IPR003660">
    <property type="entry name" value="HAMP_dom"/>
</dbReference>
<dbReference type="SMART" id="SM00267">
    <property type="entry name" value="GGDEF"/>
    <property type="match status" value="1"/>
</dbReference>
<evidence type="ECO:0000256" key="2">
    <source>
        <dbReference type="SAM" id="Phobius"/>
    </source>
</evidence>
<dbReference type="Gene3D" id="6.10.340.10">
    <property type="match status" value="1"/>
</dbReference>
<comment type="caution">
    <text evidence="8">The sequence shown here is derived from an EMBL/GenBank/DDBJ whole genome shotgun (WGS) entry which is preliminary data.</text>
</comment>
<dbReference type="SUPFAM" id="SSF141868">
    <property type="entry name" value="EAL domain-like"/>
    <property type="match status" value="1"/>
</dbReference>
<organism evidence="8 9">
    <name type="scientific">Candidatus Thiodiazotropha taylori</name>
    <dbReference type="NCBI Taxonomy" id="2792791"/>
    <lineage>
        <taxon>Bacteria</taxon>
        <taxon>Pseudomonadati</taxon>
        <taxon>Pseudomonadota</taxon>
        <taxon>Gammaproteobacteria</taxon>
        <taxon>Chromatiales</taxon>
        <taxon>Sedimenticolaceae</taxon>
        <taxon>Candidatus Thiodiazotropha</taxon>
    </lineage>
</organism>
<dbReference type="PANTHER" id="PTHR44757:SF2">
    <property type="entry name" value="BIOFILM ARCHITECTURE MAINTENANCE PROTEIN MBAA"/>
    <property type="match status" value="1"/>
</dbReference>
<dbReference type="PROSITE" id="PS50887">
    <property type="entry name" value="GGDEF"/>
    <property type="match status" value="1"/>
</dbReference>
<dbReference type="InterPro" id="IPR035965">
    <property type="entry name" value="PAS-like_dom_sf"/>
</dbReference>
<keyword evidence="2" id="KW-1133">Transmembrane helix</keyword>
<comment type="cofactor">
    <cofactor evidence="1">
        <name>Mg(2+)</name>
        <dbReference type="ChEBI" id="CHEBI:18420"/>
    </cofactor>
</comment>
<keyword evidence="2" id="KW-0472">Membrane</keyword>
<accession>A0A944M7A5</accession>
<dbReference type="CDD" id="cd01948">
    <property type="entry name" value="EAL"/>
    <property type="match status" value="1"/>
</dbReference>
<dbReference type="GO" id="GO:0007165">
    <property type="term" value="P:signal transduction"/>
    <property type="evidence" value="ECO:0007669"/>
    <property type="project" value="InterPro"/>
</dbReference>
<dbReference type="CDD" id="cd00130">
    <property type="entry name" value="PAS"/>
    <property type="match status" value="1"/>
</dbReference>
<dbReference type="EMBL" id="JAHHGM010000003">
    <property type="protein sequence ID" value="MBT2988117.1"/>
    <property type="molecule type" value="Genomic_DNA"/>
</dbReference>
<feature type="domain" description="HAMP" evidence="6">
    <location>
        <begin position="201"/>
        <end position="253"/>
    </location>
</feature>
<feature type="domain" description="GGDEF" evidence="7">
    <location>
        <begin position="432"/>
        <end position="566"/>
    </location>
</feature>
<dbReference type="SUPFAM" id="SSF55785">
    <property type="entry name" value="PYP-like sensor domain (PAS domain)"/>
    <property type="match status" value="1"/>
</dbReference>
<protein>
    <submittedName>
        <fullName evidence="8">EAL domain-containing protein</fullName>
    </submittedName>
</protein>
<dbReference type="InterPro" id="IPR029787">
    <property type="entry name" value="Nucleotide_cyclase"/>
</dbReference>
<dbReference type="CDD" id="cd06225">
    <property type="entry name" value="HAMP"/>
    <property type="match status" value="1"/>
</dbReference>
<evidence type="ECO:0000259" key="4">
    <source>
        <dbReference type="PROSITE" id="PS50113"/>
    </source>
</evidence>
<dbReference type="Pfam" id="PF00990">
    <property type="entry name" value="GGDEF"/>
    <property type="match status" value="1"/>
</dbReference>
<dbReference type="InterPro" id="IPR035919">
    <property type="entry name" value="EAL_sf"/>
</dbReference>
<dbReference type="Gene3D" id="3.30.450.20">
    <property type="entry name" value="PAS domain"/>
    <property type="match status" value="1"/>
</dbReference>
<keyword evidence="2" id="KW-0812">Transmembrane</keyword>
<dbReference type="PROSITE" id="PS50112">
    <property type="entry name" value="PAS"/>
    <property type="match status" value="1"/>
</dbReference>
<dbReference type="SMART" id="SM00052">
    <property type="entry name" value="EAL"/>
    <property type="match status" value="1"/>
</dbReference>
<evidence type="ECO:0000259" key="7">
    <source>
        <dbReference type="PROSITE" id="PS50887"/>
    </source>
</evidence>
<sequence length="834" mass="94303">MPVEEDNKLKKSTQPHYKGGLRFKFIFWISIVLILTLGGAAIYDYQSRRDVLESNLRSKANAIGRFIALISPDAIHSYDVSRLDRFVQQITNDPDVSFAQIRSFEGNPITTYLPEDIDTENIDTWISQQHSSNARLMGSDIENLVLEFAIKDDDEILGWVLVGLVTSRIEQVTREAVLELIIIYSVIVLALGSIIFVIFKMQVLHPVNALSQGASRVADGNLDADVPIVSKDELGRLAKSFNEMMQELKIDRETLLGINTQLAKEIEYRQKVSEDLKKLSLAVEQSPASVLITDLDGVIEYVNPKFSEVSGYTSEEVIGKHSRILGADSKDSDLFDTMWQTISNGGVWKGEFCNKRKNGKLYWESAVIAPIRSDDGNITHYLAVKEDITERKAFEEKLLEQATHDQLTKLPNRFLAFDRLQQQLQHAKRNNQYVAVIYIDLDNFKNINDSMGHPIGDQLLIKVAKRIKEQLRTEDTLARLGGDEFLALIPDVVNPSTDLERVVTRLLAATELPIFLNNREVSITSSLGIAIYPGDGTDVSTLMSNADIAMYEAKRAGRNTFRFFTRDLNKKVTERIELESQLSHALEAGELYPVYQPIIDIENGALVGAEVLLRWDNPVLGSVPPSDFIPAAEQSGLIRPITEWLFQIILDHAESWEQRPNHFWLSVNVPPNYFSDVTFIKNVTRVAQQASRIDLKLCVEITENLLLRNDESVFENFHHLNRLGVESAMDDFGTGYSSLAYLKRFPLNHLKIDRSFINGLPDDLDNRTLTETIVLMGKKFGMSIIAEGVETLEQAKFLNSLYVDYAQGYYYSKPIPHQEFASYIADTQRKSLVN</sequence>
<dbReference type="SUPFAM" id="SSF55073">
    <property type="entry name" value="Nucleotide cyclase"/>
    <property type="match status" value="1"/>
</dbReference>
<evidence type="ECO:0000259" key="3">
    <source>
        <dbReference type="PROSITE" id="PS50112"/>
    </source>
</evidence>
<dbReference type="Pfam" id="PF00672">
    <property type="entry name" value="HAMP"/>
    <property type="match status" value="1"/>
</dbReference>
<dbReference type="PROSITE" id="PS50885">
    <property type="entry name" value="HAMP"/>
    <property type="match status" value="1"/>
</dbReference>
<dbReference type="AlphaFoldDB" id="A0A944M7A5"/>
<dbReference type="InterPro" id="IPR001633">
    <property type="entry name" value="EAL_dom"/>
</dbReference>
<dbReference type="Gene3D" id="3.20.20.450">
    <property type="entry name" value="EAL domain"/>
    <property type="match status" value="1"/>
</dbReference>
<dbReference type="FunFam" id="3.30.70.270:FF:000001">
    <property type="entry name" value="Diguanylate cyclase domain protein"/>
    <property type="match status" value="1"/>
</dbReference>
<evidence type="ECO:0000313" key="9">
    <source>
        <dbReference type="Proteomes" id="UP000770889"/>
    </source>
</evidence>
<dbReference type="InterPro" id="IPR001610">
    <property type="entry name" value="PAC"/>
</dbReference>
<dbReference type="InterPro" id="IPR000700">
    <property type="entry name" value="PAS-assoc_C"/>
</dbReference>
<feature type="domain" description="PAC" evidence="4">
    <location>
        <begin position="348"/>
        <end position="400"/>
    </location>
</feature>
<dbReference type="SMART" id="SM00091">
    <property type="entry name" value="PAS"/>
    <property type="match status" value="1"/>
</dbReference>
<evidence type="ECO:0000259" key="5">
    <source>
        <dbReference type="PROSITE" id="PS50883"/>
    </source>
</evidence>
<dbReference type="InterPro" id="IPR052155">
    <property type="entry name" value="Biofilm_reg_signaling"/>
</dbReference>
<gene>
    <name evidence="8" type="ORF">KME65_04065</name>
</gene>
<dbReference type="Proteomes" id="UP000770889">
    <property type="component" value="Unassembled WGS sequence"/>
</dbReference>